<dbReference type="GO" id="GO:0006935">
    <property type="term" value="P:chemotaxis"/>
    <property type="evidence" value="ECO:0007669"/>
    <property type="project" value="TreeGrafter"/>
</dbReference>
<dbReference type="CDD" id="cd11386">
    <property type="entry name" value="MCP_signal"/>
    <property type="match status" value="1"/>
</dbReference>
<comment type="similarity">
    <text evidence="7">Belongs to the methyl-accepting chemotaxis (MCP) protein family.</text>
</comment>
<feature type="domain" description="Methyl-accepting transducer" evidence="10">
    <location>
        <begin position="385"/>
        <end position="614"/>
    </location>
</feature>
<evidence type="ECO:0000256" key="5">
    <source>
        <dbReference type="ARBA" id="ARBA00022989"/>
    </source>
</evidence>
<dbReference type="AlphaFoldDB" id="A0A1X7GAL8"/>
<dbReference type="FunFam" id="1.10.287.950:FF:000001">
    <property type="entry name" value="Methyl-accepting chemotaxis sensory transducer"/>
    <property type="match status" value="1"/>
</dbReference>
<keyword evidence="3" id="KW-0488">Methylation</keyword>
<dbReference type="EMBL" id="FXAH01000014">
    <property type="protein sequence ID" value="SMF66797.1"/>
    <property type="molecule type" value="Genomic_DNA"/>
</dbReference>
<proteinExistence type="inferred from homology"/>
<dbReference type="GO" id="GO:0005886">
    <property type="term" value="C:plasma membrane"/>
    <property type="evidence" value="ECO:0007669"/>
    <property type="project" value="UniProtKB-SubCell"/>
</dbReference>
<dbReference type="GO" id="GO:0007165">
    <property type="term" value="P:signal transduction"/>
    <property type="evidence" value="ECO:0007669"/>
    <property type="project" value="UniProtKB-KW"/>
</dbReference>
<dbReference type="Pfam" id="PF00015">
    <property type="entry name" value="MCPsignal"/>
    <property type="match status" value="1"/>
</dbReference>
<evidence type="ECO:0000313" key="13">
    <source>
        <dbReference type="Proteomes" id="UP000192911"/>
    </source>
</evidence>
<dbReference type="InterPro" id="IPR051310">
    <property type="entry name" value="MCP_chemotaxis"/>
</dbReference>
<dbReference type="CDD" id="cd06225">
    <property type="entry name" value="HAMP"/>
    <property type="match status" value="1"/>
</dbReference>
<evidence type="ECO:0000256" key="1">
    <source>
        <dbReference type="ARBA" id="ARBA00004651"/>
    </source>
</evidence>
<name>A0A1X7GAL8_TRICW</name>
<dbReference type="SMART" id="SM00283">
    <property type="entry name" value="MA"/>
    <property type="match status" value="1"/>
</dbReference>
<dbReference type="CDD" id="cd12912">
    <property type="entry name" value="PDC2_MCP_like"/>
    <property type="match status" value="1"/>
</dbReference>
<gene>
    <name evidence="12" type="ORF">SAMN06295900_114154</name>
</gene>
<keyword evidence="5 9" id="KW-1133">Transmembrane helix</keyword>
<organism evidence="12 13">
    <name type="scientific">Trinickia caryophylli</name>
    <name type="common">Paraburkholderia caryophylli</name>
    <dbReference type="NCBI Taxonomy" id="28094"/>
    <lineage>
        <taxon>Bacteria</taxon>
        <taxon>Pseudomonadati</taxon>
        <taxon>Pseudomonadota</taxon>
        <taxon>Betaproteobacteria</taxon>
        <taxon>Burkholderiales</taxon>
        <taxon>Burkholderiaceae</taxon>
        <taxon>Trinickia</taxon>
    </lineage>
</organism>
<dbReference type="Gene3D" id="1.10.287.950">
    <property type="entry name" value="Methyl-accepting chemotaxis protein"/>
    <property type="match status" value="1"/>
</dbReference>
<dbReference type="PROSITE" id="PS50111">
    <property type="entry name" value="CHEMOTAXIS_TRANSDUC_2"/>
    <property type="match status" value="1"/>
</dbReference>
<dbReference type="STRING" id="28094.SAMN06295900_114154"/>
<dbReference type="Pfam" id="PF00672">
    <property type="entry name" value="HAMP"/>
    <property type="match status" value="1"/>
</dbReference>
<keyword evidence="4 9" id="KW-0812">Transmembrane</keyword>
<evidence type="ECO:0000259" key="10">
    <source>
        <dbReference type="PROSITE" id="PS50111"/>
    </source>
</evidence>
<keyword evidence="13" id="KW-1185">Reference proteome</keyword>
<dbReference type="Gene3D" id="3.30.450.20">
    <property type="entry name" value="PAS domain"/>
    <property type="match status" value="1"/>
</dbReference>
<dbReference type="Proteomes" id="UP000192911">
    <property type="component" value="Unassembled WGS sequence"/>
</dbReference>
<evidence type="ECO:0000256" key="4">
    <source>
        <dbReference type="ARBA" id="ARBA00022692"/>
    </source>
</evidence>
<evidence type="ECO:0000256" key="2">
    <source>
        <dbReference type="ARBA" id="ARBA00022475"/>
    </source>
</evidence>
<dbReference type="SMART" id="SM00304">
    <property type="entry name" value="HAMP"/>
    <property type="match status" value="1"/>
</dbReference>
<dbReference type="SUPFAM" id="SSF58104">
    <property type="entry name" value="Methyl-accepting chemotaxis protein (MCP) signaling domain"/>
    <property type="match status" value="1"/>
</dbReference>
<accession>A0A1X7GAL8</accession>
<dbReference type="PANTHER" id="PTHR43531:SF14">
    <property type="entry name" value="METHYL-ACCEPTING CHEMOTAXIS PROTEIN I-RELATED"/>
    <property type="match status" value="1"/>
</dbReference>
<dbReference type="InterPro" id="IPR003660">
    <property type="entry name" value="HAMP_dom"/>
</dbReference>
<evidence type="ECO:0000313" key="12">
    <source>
        <dbReference type="EMBL" id="SMF66797.1"/>
    </source>
</evidence>
<dbReference type="PROSITE" id="PS50885">
    <property type="entry name" value="HAMP"/>
    <property type="match status" value="1"/>
</dbReference>
<dbReference type="InterPro" id="IPR033479">
    <property type="entry name" value="dCache_1"/>
</dbReference>
<keyword evidence="2" id="KW-1003">Cell membrane</keyword>
<dbReference type="GO" id="GO:0004888">
    <property type="term" value="F:transmembrane signaling receptor activity"/>
    <property type="evidence" value="ECO:0007669"/>
    <property type="project" value="TreeGrafter"/>
</dbReference>
<dbReference type="PANTHER" id="PTHR43531">
    <property type="entry name" value="PROTEIN ICFG"/>
    <property type="match status" value="1"/>
</dbReference>
<keyword evidence="6 9" id="KW-0472">Membrane</keyword>
<evidence type="ECO:0000256" key="8">
    <source>
        <dbReference type="PROSITE-ProRule" id="PRU00284"/>
    </source>
</evidence>
<sequence>MVKFRNSIAFRISVASGAALAITVALLTMVGALNVRRQAVDAFEQSSRARIQQADESLDGLFKEVEQNLTYLARTAQLQSADNTLVDYMTHSDTMTPESNGPVERAIFALLKAFGDSHPNMRYLDMGTKWGGYVQWPIESFNGAHYDPRVRPWYQLAMTAPDKVVRPAPYLNASSAGGAIISFASAVKNPQGEVIGVLEGDITLDGFAKLTNGIRFGQTGYLIVVDNNGKILVDPRDKSHEFKEMKGLGDGYQQLAAAADGLATVDMNGASYQAFTYTSPRNGWKYYALIPNAEMMAAANRLTATLIGVGLLVLAVALAITVALGRKMTTPLRKLAGSMYEIASGDGDMTRRLPAQSSDEVGHLATQFNAFVEKLHGVLVKVMASSRHFELAAGEVSAGNGDLSARTEQQAASIQQTAATMEQLASTVRDTARQAKDVNEVATTAVDVARRGNEAVSTASRTMDAAVEQSARIVGIVAMIEGIAFQTNILALNAAVESARAGESGRGFAVVASEVRNLAQRSTTAAKEIKDLLESSVDNVRTGAEQVSLAGRTIAELTDAIANVASITTDISASALEQSRSIDEINQAVSLMDRSTQQNAALVEEIAAASESLSSQGRELHTTVGFFKLD</sequence>
<dbReference type="Pfam" id="PF02743">
    <property type="entry name" value="dCache_1"/>
    <property type="match status" value="1"/>
</dbReference>
<evidence type="ECO:0000256" key="7">
    <source>
        <dbReference type="ARBA" id="ARBA00029447"/>
    </source>
</evidence>
<protein>
    <submittedName>
        <fullName evidence="12">Methyl-accepting chemotaxis sensory transducer with Cache sensor</fullName>
    </submittedName>
</protein>
<evidence type="ECO:0000256" key="3">
    <source>
        <dbReference type="ARBA" id="ARBA00022481"/>
    </source>
</evidence>
<keyword evidence="8" id="KW-0807">Transducer</keyword>
<dbReference type="InterPro" id="IPR004089">
    <property type="entry name" value="MCPsignal_dom"/>
</dbReference>
<evidence type="ECO:0000256" key="6">
    <source>
        <dbReference type="ARBA" id="ARBA00023136"/>
    </source>
</evidence>
<comment type="subcellular location">
    <subcellularLocation>
        <location evidence="1">Cell membrane</location>
        <topology evidence="1">Multi-pass membrane protein</topology>
    </subcellularLocation>
</comment>
<feature type="transmembrane region" description="Helical" evidence="9">
    <location>
        <begin position="302"/>
        <end position="324"/>
    </location>
</feature>
<evidence type="ECO:0000259" key="11">
    <source>
        <dbReference type="PROSITE" id="PS50885"/>
    </source>
</evidence>
<evidence type="ECO:0000256" key="9">
    <source>
        <dbReference type="SAM" id="Phobius"/>
    </source>
</evidence>
<feature type="domain" description="HAMP" evidence="11">
    <location>
        <begin position="326"/>
        <end position="380"/>
    </location>
</feature>
<reference evidence="13" key="1">
    <citation type="submission" date="2017-04" db="EMBL/GenBank/DDBJ databases">
        <authorList>
            <person name="Varghese N."/>
            <person name="Submissions S."/>
        </authorList>
    </citation>
    <scope>NUCLEOTIDE SEQUENCE [LARGE SCALE GENOMIC DNA]</scope>
    <source>
        <strain evidence="13">Ballard 720</strain>
    </source>
</reference>